<sequence length="106" mass="12015">MRERDVKIIESQPWPFPANIMIGCMAILRDEQTDDRKINVHLDDELEHVSWFDSENVSKVIKGADIGILSKSDTEVEEWFLPSPESVAGRLIGRAVDACSDLRGKF</sequence>
<proteinExistence type="predicted"/>
<dbReference type="VEuPathDB" id="FungiDB:C5L36_0C01910"/>
<comment type="cofactor">
    <cofactor evidence="1">
        <name>Mg(2+)</name>
        <dbReference type="ChEBI" id="CHEBI:18420"/>
    </cofactor>
</comment>
<gene>
    <name evidence="3" type="ORF">JL09_g5166</name>
</gene>
<accession>A0A099NUL4</accession>
<dbReference type="GO" id="GO:0006742">
    <property type="term" value="P:NADP+ catabolic process"/>
    <property type="evidence" value="ECO:0007669"/>
    <property type="project" value="TreeGrafter"/>
</dbReference>
<protein>
    <recommendedName>
        <fullName evidence="5">Nudix hydrolase domain-containing protein</fullName>
    </recommendedName>
</protein>
<dbReference type="PANTHER" id="PTHR42904">
    <property type="entry name" value="NUDIX HYDROLASE, NUDC SUBFAMILY"/>
    <property type="match status" value="1"/>
</dbReference>
<dbReference type="EMBL" id="JQFK01000425">
    <property type="protein sequence ID" value="KGK35684.1"/>
    <property type="molecule type" value="Genomic_DNA"/>
</dbReference>
<reference evidence="4" key="1">
    <citation type="journal article" date="2014" name="Microb. Cell Fact.">
        <title>Exploiting Issatchenkia orientalis SD108 for succinic acid production.</title>
        <authorList>
            <person name="Xiao H."/>
            <person name="Shao Z."/>
            <person name="Jiang Y."/>
            <person name="Dole S."/>
            <person name="Zhao H."/>
        </authorList>
    </citation>
    <scope>NUCLEOTIDE SEQUENCE [LARGE SCALE GENOMIC DNA]</scope>
    <source>
        <strain evidence="4">SD108</strain>
    </source>
</reference>
<dbReference type="Proteomes" id="UP000029867">
    <property type="component" value="Unassembled WGS sequence"/>
</dbReference>
<dbReference type="PROSITE" id="PS51257">
    <property type="entry name" value="PROKAR_LIPOPROTEIN"/>
    <property type="match status" value="1"/>
</dbReference>
<dbReference type="AlphaFoldDB" id="A0A099NUL4"/>
<dbReference type="InterPro" id="IPR050241">
    <property type="entry name" value="NAD-cap_RNA_hydrolase_NudC"/>
</dbReference>
<dbReference type="GO" id="GO:0035529">
    <property type="term" value="F:NADH pyrophosphatase activity"/>
    <property type="evidence" value="ECO:0007669"/>
    <property type="project" value="TreeGrafter"/>
</dbReference>
<dbReference type="GO" id="GO:0019677">
    <property type="term" value="P:NAD+ catabolic process"/>
    <property type="evidence" value="ECO:0007669"/>
    <property type="project" value="TreeGrafter"/>
</dbReference>
<dbReference type="Gene3D" id="3.90.79.10">
    <property type="entry name" value="Nucleoside Triphosphate Pyrophosphohydrolase"/>
    <property type="match status" value="1"/>
</dbReference>
<comment type="caution">
    <text evidence="3">The sequence shown here is derived from an EMBL/GenBank/DDBJ whole genome shotgun (WGS) entry which is preliminary data.</text>
</comment>
<dbReference type="GO" id="GO:0005777">
    <property type="term" value="C:peroxisome"/>
    <property type="evidence" value="ECO:0007669"/>
    <property type="project" value="TreeGrafter"/>
</dbReference>
<dbReference type="HOGENOM" id="CLU_2223638_0_0_1"/>
<evidence type="ECO:0000256" key="1">
    <source>
        <dbReference type="ARBA" id="ARBA00001946"/>
    </source>
</evidence>
<dbReference type="PANTHER" id="PTHR42904:SF6">
    <property type="entry name" value="NAD-CAPPED RNA HYDROLASE NUDT12"/>
    <property type="match status" value="1"/>
</dbReference>
<evidence type="ECO:0008006" key="5">
    <source>
        <dbReference type="Google" id="ProtNLM"/>
    </source>
</evidence>
<name>A0A099NUL4_PICKU</name>
<organism evidence="3 4">
    <name type="scientific">Pichia kudriavzevii</name>
    <name type="common">Yeast</name>
    <name type="synonym">Issatchenkia orientalis</name>
    <dbReference type="NCBI Taxonomy" id="4909"/>
    <lineage>
        <taxon>Eukaryota</taxon>
        <taxon>Fungi</taxon>
        <taxon>Dikarya</taxon>
        <taxon>Ascomycota</taxon>
        <taxon>Saccharomycotina</taxon>
        <taxon>Pichiomycetes</taxon>
        <taxon>Pichiales</taxon>
        <taxon>Pichiaceae</taxon>
        <taxon>Pichia</taxon>
    </lineage>
</organism>
<dbReference type="GO" id="GO:0005829">
    <property type="term" value="C:cytosol"/>
    <property type="evidence" value="ECO:0007669"/>
    <property type="project" value="TreeGrafter"/>
</dbReference>
<keyword evidence="2" id="KW-0378">Hydrolase</keyword>
<evidence type="ECO:0000313" key="4">
    <source>
        <dbReference type="Proteomes" id="UP000029867"/>
    </source>
</evidence>
<evidence type="ECO:0000256" key="2">
    <source>
        <dbReference type="ARBA" id="ARBA00022801"/>
    </source>
</evidence>
<evidence type="ECO:0000313" key="3">
    <source>
        <dbReference type="EMBL" id="KGK35684.1"/>
    </source>
</evidence>